<feature type="compositionally biased region" description="Basic and acidic residues" evidence="1">
    <location>
        <begin position="65"/>
        <end position="76"/>
    </location>
</feature>
<gene>
    <name evidence="2" type="ORF">DLJ54_05465</name>
</gene>
<feature type="region of interest" description="Disordered" evidence="1">
    <location>
        <begin position="54"/>
        <end position="76"/>
    </location>
</feature>
<keyword evidence="3" id="KW-1185">Reference proteome</keyword>
<name>A0A364V5U0_9CORY</name>
<reference evidence="2 3" key="1">
    <citation type="journal article" date="2018" name="Syst. Appl. Microbiol.">
        <title>Corynebacterium heidelbergense sp. nov., isolated from the preen glands of Egyptian geese (Alopochen aegyptiacus).</title>
        <authorList>
            <person name="Braun M.S."/>
            <person name="Wang E."/>
            <person name="Zimmermann S."/>
            <person name="Wink M."/>
        </authorList>
    </citation>
    <scope>NUCLEOTIDE SEQUENCE [LARGE SCALE GENOMIC DNA]</scope>
    <source>
        <strain evidence="2 3">647</strain>
    </source>
</reference>
<dbReference type="AlphaFoldDB" id="A0A364V5U0"/>
<sequence length="76" mass="8685">MTSTEAEQLGLKVWGIDEINDVHVAVWPTNDLVRHDFATNECVCGPQVVPRPRPEGGMGWMYKHHSLDGRENRERD</sequence>
<organism evidence="2 3">
    <name type="scientific">Corynebacterium heidelbergense</name>
    <dbReference type="NCBI Taxonomy" id="2055947"/>
    <lineage>
        <taxon>Bacteria</taxon>
        <taxon>Bacillati</taxon>
        <taxon>Actinomycetota</taxon>
        <taxon>Actinomycetes</taxon>
        <taxon>Mycobacteriales</taxon>
        <taxon>Corynebacteriaceae</taxon>
        <taxon>Corynebacterium</taxon>
    </lineage>
</organism>
<dbReference type="Proteomes" id="UP000251577">
    <property type="component" value="Unassembled WGS sequence"/>
</dbReference>
<comment type="caution">
    <text evidence="2">The sequence shown here is derived from an EMBL/GenBank/DDBJ whole genome shotgun (WGS) entry which is preliminary data.</text>
</comment>
<evidence type="ECO:0000256" key="1">
    <source>
        <dbReference type="SAM" id="MobiDB-lite"/>
    </source>
</evidence>
<evidence type="ECO:0000313" key="3">
    <source>
        <dbReference type="Proteomes" id="UP000251577"/>
    </source>
</evidence>
<protein>
    <submittedName>
        <fullName evidence="2">Uncharacterized protein</fullName>
    </submittedName>
</protein>
<evidence type="ECO:0000313" key="2">
    <source>
        <dbReference type="EMBL" id="RAV32007.1"/>
    </source>
</evidence>
<accession>A0A364V5U0</accession>
<proteinExistence type="predicted"/>
<dbReference type="EMBL" id="QHCV01000044">
    <property type="protein sequence ID" value="RAV32007.1"/>
    <property type="molecule type" value="Genomic_DNA"/>
</dbReference>